<evidence type="ECO:0000256" key="8">
    <source>
        <dbReference type="ARBA" id="ARBA00023224"/>
    </source>
</evidence>
<evidence type="ECO:0000256" key="4">
    <source>
        <dbReference type="ARBA" id="ARBA00022989"/>
    </source>
</evidence>
<evidence type="ECO:0000256" key="5">
    <source>
        <dbReference type="ARBA" id="ARBA00023040"/>
    </source>
</evidence>
<keyword evidence="8" id="KW-0807">Transducer</keyword>
<keyword evidence="5" id="KW-0297">G-protein coupled receptor</keyword>
<comment type="similarity">
    <text evidence="2">Belongs to the G-protein coupled receptor 1 family.</text>
</comment>
<keyword evidence="3 9" id="KW-0812">Transmembrane</keyword>
<dbReference type="AlphaFoldDB" id="A0AAV4MKN3"/>
<feature type="domain" description="G-protein coupled receptors family 1 profile" evidence="10">
    <location>
        <begin position="1"/>
        <end position="102"/>
    </location>
</feature>
<feature type="transmembrane region" description="Helical" evidence="9">
    <location>
        <begin position="83"/>
        <end position="105"/>
    </location>
</feature>
<dbReference type="PANTHER" id="PTHR45695:SF22">
    <property type="entry name" value="G-PROTEIN COUPLED RECEPTORS FAMILY 1 PROFILE DOMAIN-CONTAINING PROTEIN"/>
    <property type="match status" value="1"/>
</dbReference>
<evidence type="ECO:0000256" key="3">
    <source>
        <dbReference type="ARBA" id="ARBA00022692"/>
    </source>
</evidence>
<dbReference type="EMBL" id="BPLR01002355">
    <property type="protein sequence ID" value="GIX72880.1"/>
    <property type="molecule type" value="Genomic_DNA"/>
</dbReference>
<dbReference type="PANTHER" id="PTHR45695">
    <property type="entry name" value="LEUCOKININ RECEPTOR-RELATED"/>
    <property type="match status" value="1"/>
</dbReference>
<organism evidence="11 12">
    <name type="scientific">Caerostris extrusa</name>
    <name type="common">Bark spider</name>
    <name type="synonym">Caerostris bankana</name>
    <dbReference type="NCBI Taxonomy" id="172846"/>
    <lineage>
        <taxon>Eukaryota</taxon>
        <taxon>Metazoa</taxon>
        <taxon>Ecdysozoa</taxon>
        <taxon>Arthropoda</taxon>
        <taxon>Chelicerata</taxon>
        <taxon>Arachnida</taxon>
        <taxon>Araneae</taxon>
        <taxon>Araneomorphae</taxon>
        <taxon>Entelegynae</taxon>
        <taxon>Araneoidea</taxon>
        <taxon>Araneidae</taxon>
        <taxon>Caerostris</taxon>
    </lineage>
</organism>
<comment type="subcellular location">
    <subcellularLocation>
        <location evidence="1">Membrane</location>
        <topology evidence="1">Multi-pass membrane protein</topology>
    </subcellularLocation>
</comment>
<evidence type="ECO:0000313" key="12">
    <source>
        <dbReference type="Proteomes" id="UP001054945"/>
    </source>
</evidence>
<dbReference type="PRINTS" id="PR00237">
    <property type="entry name" value="GPCRRHODOPSN"/>
</dbReference>
<dbReference type="InterPro" id="IPR017452">
    <property type="entry name" value="GPCR_Rhodpsn_7TM"/>
</dbReference>
<evidence type="ECO:0000256" key="1">
    <source>
        <dbReference type="ARBA" id="ARBA00004141"/>
    </source>
</evidence>
<gene>
    <name evidence="11" type="ORF">CEXT_125981</name>
</gene>
<dbReference type="PROSITE" id="PS50262">
    <property type="entry name" value="G_PROTEIN_RECEP_F1_2"/>
    <property type="match status" value="1"/>
</dbReference>
<accession>A0AAV4MKN3</accession>
<evidence type="ECO:0000313" key="11">
    <source>
        <dbReference type="EMBL" id="GIX72880.1"/>
    </source>
</evidence>
<dbReference type="GO" id="GO:0005886">
    <property type="term" value="C:plasma membrane"/>
    <property type="evidence" value="ECO:0007669"/>
    <property type="project" value="TreeGrafter"/>
</dbReference>
<sequence>MLIIDILVRDLEYEILANLTQEYRRFFYHRRGDIALIKRARARTLQMMITTVLTFFLFWIPYLAMILWYLFQQTSAEKIGSSVQSFLLIFSVCSSCVNPFIYGIYVFNFKIVFRLCCRNSTPQTRITTRANRLQFIDTSHLKVSVKSAMHCSISCPALLQDLKVEDGGPMTSECKCHCSCSFSKIKDMRVSATSQKSELVTHSLDH</sequence>
<evidence type="ECO:0000256" key="6">
    <source>
        <dbReference type="ARBA" id="ARBA00023136"/>
    </source>
</evidence>
<dbReference type="Proteomes" id="UP001054945">
    <property type="component" value="Unassembled WGS sequence"/>
</dbReference>
<proteinExistence type="inferred from homology"/>
<feature type="transmembrane region" description="Helical" evidence="9">
    <location>
        <begin position="47"/>
        <end position="71"/>
    </location>
</feature>
<keyword evidence="6 9" id="KW-0472">Membrane</keyword>
<evidence type="ECO:0000259" key="10">
    <source>
        <dbReference type="PROSITE" id="PS50262"/>
    </source>
</evidence>
<comment type="caution">
    <text evidence="11">The sequence shown here is derived from an EMBL/GenBank/DDBJ whole genome shotgun (WGS) entry which is preliminary data.</text>
</comment>
<protein>
    <recommendedName>
        <fullName evidence="10">G-protein coupled receptors family 1 profile domain-containing protein</fullName>
    </recommendedName>
</protein>
<evidence type="ECO:0000256" key="2">
    <source>
        <dbReference type="ARBA" id="ARBA00010663"/>
    </source>
</evidence>
<evidence type="ECO:0000256" key="9">
    <source>
        <dbReference type="SAM" id="Phobius"/>
    </source>
</evidence>
<dbReference type="Gene3D" id="1.20.1070.10">
    <property type="entry name" value="Rhodopsin 7-helix transmembrane proteins"/>
    <property type="match status" value="1"/>
</dbReference>
<dbReference type="InterPro" id="IPR000276">
    <property type="entry name" value="GPCR_Rhodpsn"/>
</dbReference>
<keyword evidence="12" id="KW-1185">Reference proteome</keyword>
<dbReference type="SUPFAM" id="SSF81321">
    <property type="entry name" value="Family A G protein-coupled receptor-like"/>
    <property type="match status" value="1"/>
</dbReference>
<name>A0AAV4MKN3_CAEEX</name>
<reference evidence="11 12" key="1">
    <citation type="submission" date="2021-06" db="EMBL/GenBank/DDBJ databases">
        <title>Caerostris extrusa draft genome.</title>
        <authorList>
            <person name="Kono N."/>
            <person name="Arakawa K."/>
        </authorList>
    </citation>
    <scope>NUCLEOTIDE SEQUENCE [LARGE SCALE GENOMIC DNA]</scope>
</reference>
<keyword evidence="4 9" id="KW-1133">Transmembrane helix</keyword>
<evidence type="ECO:0000256" key="7">
    <source>
        <dbReference type="ARBA" id="ARBA00023170"/>
    </source>
</evidence>
<keyword evidence="7" id="KW-0675">Receptor</keyword>
<dbReference type="Pfam" id="PF00001">
    <property type="entry name" value="7tm_1"/>
    <property type="match status" value="1"/>
</dbReference>
<dbReference type="GO" id="GO:0004930">
    <property type="term" value="F:G protein-coupled receptor activity"/>
    <property type="evidence" value="ECO:0007669"/>
    <property type="project" value="UniProtKB-KW"/>
</dbReference>